<protein>
    <submittedName>
        <fullName evidence="1">Uncharacterized protein</fullName>
    </submittedName>
</protein>
<gene>
    <name evidence="1" type="ORF">XFLAVUS301_51860</name>
</gene>
<dbReference type="Proteomes" id="UP001144397">
    <property type="component" value="Unassembled WGS sequence"/>
</dbReference>
<proteinExistence type="predicted"/>
<reference evidence="1" key="1">
    <citation type="submission" date="2022-12" db="EMBL/GenBank/DDBJ databases">
        <title>Reference genome sequencing for broad-spectrum identification of bacterial and archaeal isolates by mass spectrometry.</title>
        <authorList>
            <person name="Sekiguchi Y."/>
            <person name="Tourlousse D.M."/>
        </authorList>
    </citation>
    <scope>NUCLEOTIDE SEQUENCE</scope>
    <source>
        <strain evidence="1">301</strain>
    </source>
</reference>
<organism evidence="1 2">
    <name type="scientific">Xanthobacter flavus</name>
    <dbReference type="NCBI Taxonomy" id="281"/>
    <lineage>
        <taxon>Bacteria</taxon>
        <taxon>Pseudomonadati</taxon>
        <taxon>Pseudomonadota</taxon>
        <taxon>Alphaproteobacteria</taxon>
        <taxon>Hyphomicrobiales</taxon>
        <taxon>Xanthobacteraceae</taxon>
        <taxon>Xanthobacter</taxon>
    </lineage>
</organism>
<dbReference type="AlphaFoldDB" id="A0A9W6CSH8"/>
<evidence type="ECO:0000313" key="1">
    <source>
        <dbReference type="EMBL" id="GLI25512.1"/>
    </source>
</evidence>
<evidence type="ECO:0000313" key="2">
    <source>
        <dbReference type="Proteomes" id="UP001144397"/>
    </source>
</evidence>
<accession>A0A9W6CSH8</accession>
<name>A0A9W6CSH8_XANFL</name>
<dbReference type="EMBL" id="BSDO01000018">
    <property type="protein sequence ID" value="GLI25512.1"/>
    <property type="molecule type" value="Genomic_DNA"/>
</dbReference>
<comment type="caution">
    <text evidence="1">The sequence shown here is derived from an EMBL/GenBank/DDBJ whole genome shotgun (WGS) entry which is preliminary data.</text>
</comment>
<sequence length="75" mass="8011">MANALGLIAPAIEKAVDRTGQAHFLEPLAERLAPPVEPDRDVVERGAEAGGDPITRLAKNVRAPDDVGIFGLERR</sequence>